<sequence>MSTASQSVRPLSLPNDLSPGATSHCPCNGVNIAQDRLKERENPRTQGKCYRNATTINTLTDNVLVEIFDFCRLGEDHVQLEYSSRTVWKWNLLVHVCRRWRQIIFASPRRLHLENLCTNGTPVGNDLGIWPDIPIVMRYGIRDTIPFDDEDNVIAALEHPDRLCRIGLHMTGSGSQLGVSTLHFLPRSGHADRRAAPITPIVERFTYHRSSSMSSSLAHPNLALCHMQLILEESPTYKGTSSSTLGRQILLPKTLPHFHYFCALVLSRDLSQIYTKFTFCP</sequence>
<proteinExistence type="predicted"/>
<comment type="caution">
    <text evidence="1">The sequence shown here is derived from an EMBL/GenBank/DDBJ whole genome shotgun (WGS) entry which is preliminary data.</text>
</comment>
<name>A0AAD4L5Z4_9AGAM</name>
<evidence type="ECO:0008006" key="3">
    <source>
        <dbReference type="Google" id="ProtNLM"/>
    </source>
</evidence>
<evidence type="ECO:0000313" key="1">
    <source>
        <dbReference type="EMBL" id="KAH8981708.1"/>
    </source>
</evidence>
<evidence type="ECO:0000313" key="2">
    <source>
        <dbReference type="Proteomes" id="UP001201163"/>
    </source>
</evidence>
<dbReference type="AlphaFoldDB" id="A0AAD4L5Z4"/>
<dbReference type="Proteomes" id="UP001201163">
    <property type="component" value="Unassembled WGS sequence"/>
</dbReference>
<reference evidence="1" key="1">
    <citation type="submission" date="2022-01" db="EMBL/GenBank/DDBJ databases">
        <title>Comparative genomics reveals a dynamic genome evolution in the ectomycorrhizal milk-cap (Lactarius) mushrooms.</title>
        <authorList>
            <consortium name="DOE Joint Genome Institute"/>
            <person name="Lebreton A."/>
            <person name="Tang N."/>
            <person name="Kuo A."/>
            <person name="LaButti K."/>
            <person name="Drula E."/>
            <person name="Barry K."/>
            <person name="Clum A."/>
            <person name="Lipzen A."/>
            <person name="Mousain D."/>
            <person name="Ng V."/>
            <person name="Wang R."/>
            <person name="Wang X."/>
            <person name="Dai Y."/>
            <person name="Henrissat B."/>
            <person name="Grigoriev I.V."/>
            <person name="Guerin-Laguette A."/>
            <person name="Yu F."/>
            <person name="Martin F.M."/>
        </authorList>
    </citation>
    <scope>NUCLEOTIDE SEQUENCE</scope>
    <source>
        <strain evidence="1">QP</strain>
    </source>
</reference>
<protein>
    <recommendedName>
        <fullName evidence="3">F-box domain-containing protein</fullName>
    </recommendedName>
</protein>
<gene>
    <name evidence="1" type="ORF">EDB92DRAFT_170656</name>
</gene>
<keyword evidence="2" id="KW-1185">Reference proteome</keyword>
<accession>A0AAD4L5Z4</accession>
<organism evidence="1 2">
    <name type="scientific">Lactarius akahatsu</name>
    <dbReference type="NCBI Taxonomy" id="416441"/>
    <lineage>
        <taxon>Eukaryota</taxon>
        <taxon>Fungi</taxon>
        <taxon>Dikarya</taxon>
        <taxon>Basidiomycota</taxon>
        <taxon>Agaricomycotina</taxon>
        <taxon>Agaricomycetes</taxon>
        <taxon>Russulales</taxon>
        <taxon>Russulaceae</taxon>
        <taxon>Lactarius</taxon>
    </lineage>
</organism>
<dbReference type="EMBL" id="JAKELL010000111">
    <property type="protein sequence ID" value="KAH8981708.1"/>
    <property type="molecule type" value="Genomic_DNA"/>
</dbReference>